<evidence type="ECO:0008006" key="5">
    <source>
        <dbReference type="Google" id="ProtNLM"/>
    </source>
</evidence>
<dbReference type="Gene3D" id="1.10.287.2720">
    <property type="match status" value="1"/>
</dbReference>
<evidence type="ECO:0000256" key="2">
    <source>
        <dbReference type="RuleBase" id="RU003844"/>
    </source>
</evidence>
<dbReference type="InterPro" id="IPR037239">
    <property type="entry name" value="OSBP_sf"/>
</dbReference>
<dbReference type="FunFam" id="2.40.160.120:FF:000010">
    <property type="entry name" value="Oxysterol-binding protein homolog 4"/>
    <property type="match status" value="1"/>
</dbReference>
<dbReference type="PROSITE" id="PS01013">
    <property type="entry name" value="OSBP"/>
    <property type="match status" value="1"/>
</dbReference>
<dbReference type="GO" id="GO:0016020">
    <property type="term" value="C:membrane"/>
    <property type="evidence" value="ECO:0007669"/>
    <property type="project" value="TreeGrafter"/>
</dbReference>
<dbReference type="EMBL" id="JAQJZL010000002">
    <property type="protein sequence ID" value="KAJ6052676.1"/>
    <property type="molecule type" value="Genomic_DNA"/>
</dbReference>
<dbReference type="Gene3D" id="2.40.160.120">
    <property type="match status" value="1"/>
</dbReference>
<organism evidence="3 4">
    <name type="scientific">Penicillium canescens</name>
    <dbReference type="NCBI Taxonomy" id="5083"/>
    <lineage>
        <taxon>Eukaryota</taxon>
        <taxon>Fungi</taxon>
        <taxon>Dikarya</taxon>
        <taxon>Ascomycota</taxon>
        <taxon>Pezizomycotina</taxon>
        <taxon>Eurotiomycetes</taxon>
        <taxon>Eurotiomycetidae</taxon>
        <taxon>Eurotiales</taxon>
        <taxon>Aspergillaceae</taxon>
        <taxon>Penicillium</taxon>
    </lineage>
</organism>
<comment type="caution">
    <text evidence="3">The sequence shown here is derived from an EMBL/GenBank/DDBJ whole genome shotgun (WGS) entry which is preliminary data.</text>
</comment>
<dbReference type="Gene3D" id="3.30.70.3490">
    <property type="match status" value="1"/>
</dbReference>
<comment type="similarity">
    <text evidence="1 2">Belongs to the OSBP family.</text>
</comment>
<dbReference type="AlphaFoldDB" id="A0AAD6NDH3"/>
<dbReference type="FunFam" id="1.10.287.2720:FF:000003">
    <property type="entry name" value="Oxysterol binding protein"/>
    <property type="match status" value="1"/>
</dbReference>
<dbReference type="PANTHER" id="PTHR10972:SF184">
    <property type="entry name" value="OXYSTEROL-BINDING PROTEIN HOMOLOG 4-RELATED"/>
    <property type="match status" value="1"/>
</dbReference>
<evidence type="ECO:0000313" key="4">
    <source>
        <dbReference type="Proteomes" id="UP001219568"/>
    </source>
</evidence>
<name>A0AAD6NDH3_PENCN</name>
<accession>A0AAD6NDH3</accession>
<sequence>MSSTTPPCSQSSDQKRRSWSSFLKMYSHGNDSQLVATFKGELSSLTAPPFILSSTSLVEYSAYWAGQPALFVQPAKEADSEKRALQVLKWFLSTLHQQYCSRSEKFGSERKPLNPFLGELFIGKWKNGDSDVGDTSLISEQVSHHPPATAFAIRNENHGVQLQGYNAQKASFLGRIQIQQIGHALYTLTPPGSNEKEIYLITLPRLRIKSLLYGTPFVELERKSMIASSSGYIAEIDYSGKGWLSSKKNSFTASLYEASGGKKKPLYLVDGQWSDSFSISNLRTKEVVDKYVVRDSKTTPLTLAPIEKQDLYESRRAWSNVAAGIRQGDMDAVSRAKWCIESAQRELRRVEKAEGREWERRFFYRVDEKDEGPEFQYLSRVLDLSSTLDSEKSGGVWRFDAERAAGARPPYHKTGGKGLGISDAETSNLQNLATGHTLNFD</sequence>
<dbReference type="GO" id="GO:0005829">
    <property type="term" value="C:cytosol"/>
    <property type="evidence" value="ECO:0007669"/>
    <property type="project" value="TreeGrafter"/>
</dbReference>
<dbReference type="GO" id="GO:0120009">
    <property type="term" value="P:intermembrane lipid transfer"/>
    <property type="evidence" value="ECO:0007669"/>
    <property type="project" value="UniProtKB-ARBA"/>
</dbReference>
<reference evidence="3" key="2">
    <citation type="submission" date="2023-01" db="EMBL/GenBank/DDBJ databases">
        <authorList>
            <person name="Petersen C."/>
        </authorList>
    </citation>
    <scope>NUCLEOTIDE SEQUENCE</scope>
    <source>
        <strain evidence="3">IBT 15450</strain>
    </source>
</reference>
<evidence type="ECO:0000256" key="1">
    <source>
        <dbReference type="ARBA" id="ARBA00008842"/>
    </source>
</evidence>
<dbReference type="PANTHER" id="PTHR10972">
    <property type="entry name" value="OXYSTEROL-BINDING PROTEIN-RELATED"/>
    <property type="match status" value="1"/>
</dbReference>
<dbReference type="Pfam" id="PF01237">
    <property type="entry name" value="Oxysterol_BP"/>
    <property type="match status" value="1"/>
</dbReference>
<evidence type="ECO:0000313" key="3">
    <source>
        <dbReference type="EMBL" id="KAJ6052676.1"/>
    </source>
</evidence>
<dbReference type="InterPro" id="IPR000648">
    <property type="entry name" value="Oxysterol-bd"/>
</dbReference>
<reference evidence="3" key="1">
    <citation type="journal article" date="2023" name="IMA Fungus">
        <title>Comparative genomic study of the Penicillium genus elucidates a diverse pangenome and 15 lateral gene transfer events.</title>
        <authorList>
            <person name="Petersen C."/>
            <person name="Sorensen T."/>
            <person name="Nielsen M.R."/>
            <person name="Sondergaard T.E."/>
            <person name="Sorensen J.L."/>
            <person name="Fitzpatrick D.A."/>
            <person name="Frisvad J.C."/>
            <person name="Nielsen K.L."/>
        </authorList>
    </citation>
    <scope>NUCLEOTIDE SEQUENCE</scope>
    <source>
        <strain evidence="3">IBT 15450</strain>
    </source>
</reference>
<dbReference type="InterPro" id="IPR018494">
    <property type="entry name" value="Oxysterol-bd_CS"/>
</dbReference>
<gene>
    <name evidence="3" type="ORF">N7460_003210</name>
</gene>
<protein>
    <recommendedName>
        <fullName evidence="5">Oxysterol-binding protein</fullName>
    </recommendedName>
</protein>
<keyword evidence="4" id="KW-1185">Reference proteome</keyword>
<dbReference type="Proteomes" id="UP001219568">
    <property type="component" value="Unassembled WGS sequence"/>
</dbReference>
<proteinExistence type="inferred from homology"/>
<dbReference type="SUPFAM" id="SSF144000">
    <property type="entry name" value="Oxysterol-binding protein-like"/>
    <property type="match status" value="1"/>
</dbReference>
<dbReference type="GO" id="GO:0008142">
    <property type="term" value="F:oxysterol binding"/>
    <property type="evidence" value="ECO:0007669"/>
    <property type="project" value="TreeGrafter"/>
</dbReference>